<proteinExistence type="predicted"/>
<name>E4PQN1_MARAH</name>
<reference evidence="1 2" key="1">
    <citation type="journal article" date="2010" name="Stand. Genomic Sci.">
        <title>Complete genome sequence of Marinobacter adhaerens type strain (HP15), a diatom-interacting marine microorganism.</title>
        <authorList>
            <person name="Gardes A."/>
            <person name="Kaeppel E."/>
            <person name="Shehzad A."/>
            <person name="Seebah S."/>
            <person name="Teeling H."/>
            <person name="Yarza P."/>
            <person name="Glockner F.O."/>
            <person name="Grossart H.P."/>
            <person name="Ullrich M.S."/>
        </authorList>
    </citation>
    <scope>NUCLEOTIDE SEQUENCE [LARGE SCALE GENOMIC DNA]</scope>
    <source>
        <strain evidence="2">DSM 23420 / HP15</strain>
    </source>
</reference>
<dbReference type="KEGG" id="mad:HP15_1987"/>
<protein>
    <submittedName>
        <fullName evidence="1">Uncharacterized protein</fullName>
    </submittedName>
</protein>
<sequence length="46" mass="4810">MEPNPALAPCDGKAEPDGFALVCCGIGDVMVVRPFNGCGFDQPNQE</sequence>
<evidence type="ECO:0000313" key="1">
    <source>
        <dbReference type="EMBL" id="ADP97751.1"/>
    </source>
</evidence>
<accession>E4PQN1</accession>
<dbReference type="Proteomes" id="UP000007077">
    <property type="component" value="Chromosome"/>
</dbReference>
<dbReference type="EMBL" id="CP001978">
    <property type="protein sequence ID" value="ADP97751.1"/>
    <property type="molecule type" value="Genomic_DNA"/>
</dbReference>
<evidence type="ECO:0000313" key="2">
    <source>
        <dbReference type="Proteomes" id="UP000007077"/>
    </source>
</evidence>
<dbReference type="AlphaFoldDB" id="E4PQN1"/>
<dbReference type="STRING" id="225937.HP15_1987"/>
<gene>
    <name evidence="1" type="ordered locus">HP15_1987</name>
</gene>
<dbReference type="HOGENOM" id="CLU_3185558_0_0_6"/>
<reference evidence="2" key="2">
    <citation type="submission" date="2010-02" db="EMBL/GenBank/DDBJ databases">
        <title>Complete genome sequence of Marinobacter adhaerens type strain (HP15).</title>
        <authorList>
            <person name="Gaerdes A.A.M."/>
            <person name="Kaeppel E."/>
            <person name="Shezad A."/>
            <person name="Seebah S."/>
            <person name="Teeling H."/>
            <person name="Yarza P."/>
            <person name="Gloeckner F.O."/>
            <person name="Ullrich M.S."/>
        </authorList>
    </citation>
    <scope>NUCLEOTIDE SEQUENCE [LARGE SCALE GENOMIC DNA]</scope>
    <source>
        <strain evidence="2">DSM 23420 / HP15</strain>
    </source>
</reference>
<organism evidence="1 2">
    <name type="scientific">Marinobacter adhaerens (strain DSM 23420 / HP15)</name>
    <dbReference type="NCBI Taxonomy" id="225937"/>
    <lineage>
        <taxon>Bacteria</taxon>
        <taxon>Pseudomonadati</taxon>
        <taxon>Pseudomonadota</taxon>
        <taxon>Gammaproteobacteria</taxon>
        <taxon>Pseudomonadales</taxon>
        <taxon>Marinobacteraceae</taxon>
        <taxon>Marinobacter</taxon>
    </lineage>
</organism>